<evidence type="ECO:0008006" key="3">
    <source>
        <dbReference type="Google" id="ProtNLM"/>
    </source>
</evidence>
<protein>
    <recommendedName>
        <fullName evidence="3">Co-chaperone DjlA N-terminal domain-containing protein</fullName>
    </recommendedName>
</protein>
<dbReference type="RefSeq" id="WP_070986888.1">
    <property type="nucleotide sequence ID" value="NZ_MKJU01000030.1"/>
</dbReference>
<accession>A0A1S1MQG7</accession>
<dbReference type="OrthoDB" id="6298730at2"/>
<dbReference type="Gene3D" id="1.10.3680.10">
    <property type="entry name" value="TerB-like"/>
    <property type="match status" value="1"/>
</dbReference>
<name>A0A1S1MQG7_9GAMM</name>
<evidence type="ECO:0000313" key="2">
    <source>
        <dbReference type="Proteomes" id="UP000179786"/>
    </source>
</evidence>
<proteinExistence type="predicted"/>
<dbReference type="EMBL" id="MKJU01000030">
    <property type="protein sequence ID" value="OHU88974.1"/>
    <property type="molecule type" value="Genomic_DNA"/>
</dbReference>
<dbReference type="InterPro" id="IPR029024">
    <property type="entry name" value="TerB-like"/>
</dbReference>
<dbReference type="Proteomes" id="UP000179786">
    <property type="component" value="Unassembled WGS sequence"/>
</dbReference>
<reference evidence="1 2" key="1">
    <citation type="submission" date="2016-09" db="EMBL/GenBank/DDBJ databases">
        <title>Pseudoalteromonas amylolytica sp. nov., isolated from the surface seawater.</title>
        <authorList>
            <person name="Wu Y.-H."/>
            <person name="Cheng H."/>
            <person name="Jin X.-B."/>
            <person name="Wang C.-S."/>
            <person name="Xu X.-W."/>
        </authorList>
    </citation>
    <scope>NUCLEOTIDE SEQUENCE [LARGE SCALE GENOMIC DNA]</scope>
    <source>
        <strain evidence="1 2">JW1</strain>
    </source>
</reference>
<evidence type="ECO:0000313" key="1">
    <source>
        <dbReference type="EMBL" id="OHU88974.1"/>
    </source>
</evidence>
<dbReference type="AlphaFoldDB" id="A0A1S1MQG7"/>
<sequence>MKFEQLLNHFDSGICVEQLQKESLLDLALLFVAVDGRVCESELHFVRKWAATLNWNSAVSLDNYISDMVGKCVHAVKSDDIEAFIQHRMKFIIDQPMRELALKIVHKVCAADGKIDHREQAAMDFLEAQV</sequence>
<gene>
    <name evidence="1" type="ORF">BET10_19395</name>
</gene>
<keyword evidence="2" id="KW-1185">Reference proteome</keyword>
<comment type="caution">
    <text evidence="1">The sequence shown here is derived from an EMBL/GenBank/DDBJ whole genome shotgun (WGS) entry which is preliminary data.</text>
</comment>
<organism evidence="1 2">
    <name type="scientific">Pseudoalteromonas amylolytica</name>
    <dbReference type="NCBI Taxonomy" id="1859457"/>
    <lineage>
        <taxon>Bacteria</taxon>
        <taxon>Pseudomonadati</taxon>
        <taxon>Pseudomonadota</taxon>
        <taxon>Gammaproteobacteria</taxon>
        <taxon>Alteromonadales</taxon>
        <taxon>Pseudoalteromonadaceae</taxon>
        <taxon>Pseudoalteromonas</taxon>
    </lineage>
</organism>